<reference evidence="1" key="1">
    <citation type="submission" date="2022-11" db="EMBL/GenBank/DDBJ databases">
        <title>Genome Sequence of Boeremia exigua.</title>
        <authorList>
            <person name="Buettner E."/>
        </authorList>
    </citation>
    <scope>NUCLEOTIDE SEQUENCE</scope>
    <source>
        <strain evidence="1">CU02</strain>
    </source>
</reference>
<dbReference type="Proteomes" id="UP001153331">
    <property type="component" value="Unassembled WGS sequence"/>
</dbReference>
<organism evidence="1 2">
    <name type="scientific">Boeremia exigua</name>
    <dbReference type="NCBI Taxonomy" id="749465"/>
    <lineage>
        <taxon>Eukaryota</taxon>
        <taxon>Fungi</taxon>
        <taxon>Dikarya</taxon>
        <taxon>Ascomycota</taxon>
        <taxon>Pezizomycotina</taxon>
        <taxon>Dothideomycetes</taxon>
        <taxon>Pleosporomycetidae</taxon>
        <taxon>Pleosporales</taxon>
        <taxon>Pleosporineae</taxon>
        <taxon>Didymellaceae</taxon>
        <taxon>Boeremia</taxon>
    </lineage>
</organism>
<name>A0ACC2ITY5_9PLEO</name>
<accession>A0ACC2ITY5</accession>
<evidence type="ECO:0000313" key="1">
    <source>
        <dbReference type="EMBL" id="KAJ8118670.1"/>
    </source>
</evidence>
<evidence type="ECO:0000313" key="2">
    <source>
        <dbReference type="Proteomes" id="UP001153331"/>
    </source>
</evidence>
<sequence length="420" mass="45451">MASRFLQAGRYSARAQPNCNLASCFQTPLRRTLSSASLLPIRHQARCTRLVVSKGLQTHRPTPISLIRYTVPISSITTATSEPSARALPAYKPPTTGLISYLPAKAVPYAELMRLQTPAGTYYLFFPCLFSTLLAGAMAVPVAAPTAVLSTTALFFTGALIMRGAGCTINDLWDRNLDPHVERTRLRPLARRAVTPQQAIVFLGGQLTTGLAVLLSLPWECFWYATPSLVLVTLYPLAKRVTYYPQFVLGLTFSWGAMMGFPALGIDLLANQAALTAAAFLYASNVAWTVLYDMIYAHMDIKDDVKAGIKSIALKHDKETKAVLSGLAVVQIGLLAASGYAAGLGPLFYIGSCGGAALTLGTMIRRVKLKEVKNCWWWFVNGAFFTGGAISLGLAGEYVAHVLGWYDEDEKVKKQTAIGA</sequence>
<protein>
    <submittedName>
        <fullName evidence="1">Uncharacterized protein</fullName>
    </submittedName>
</protein>
<comment type="caution">
    <text evidence="1">The sequence shown here is derived from an EMBL/GenBank/DDBJ whole genome shotgun (WGS) entry which is preliminary data.</text>
</comment>
<gene>
    <name evidence="1" type="ORF">OPT61_g402</name>
</gene>
<proteinExistence type="predicted"/>
<dbReference type="EMBL" id="JAPHNI010000013">
    <property type="protein sequence ID" value="KAJ8118670.1"/>
    <property type="molecule type" value="Genomic_DNA"/>
</dbReference>
<keyword evidence="2" id="KW-1185">Reference proteome</keyword>